<dbReference type="Gene3D" id="1.10.630.10">
    <property type="entry name" value="Cytochrome P450"/>
    <property type="match status" value="1"/>
</dbReference>
<evidence type="ECO:0000256" key="2">
    <source>
        <dbReference type="ARBA" id="ARBA00005179"/>
    </source>
</evidence>
<dbReference type="PANTHER" id="PTHR46300:SF7">
    <property type="entry name" value="P450, PUTATIVE (EUROFUNG)-RELATED"/>
    <property type="match status" value="1"/>
</dbReference>
<feature type="binding site" description="axial binding residue" evidence="9">
    <location>
        <position position="456"/>
    </location>
    <ligand>
        <name>heme</name>
        <dbReference type="ChEBI" id="CHEBI:30413"/>
    </ligand>
    <ligandPart>
        <name>Fe</name>
        <dbReference type="ChEBI" id="CHEBI:18248"/>
    </ligandPart>
</feature>
<protein>
    <submittedName>
        <fullName evidence="11">Cytochrome P450</fullName>
    </submittedName>
</protein>
<dbReference type="PROSITE" id="PS00086">
    <property type="entry name" value="CYTOCHROME_P450"/>
    <property type="match status" value="1"/>
</dbReference>
<keyword evidence="6 10" id="KW-0560">Oxidoreductase</keyword>
<gene>
    <name evidence="11" type="ORF">K435DRAFT_842911</name>
</gene>
<dbReference type="InterPro" id="IPR001128">
    <property type="entry name" value="Cyt_P450"/>
</dbReference>
<comment type="pathway">
    <text evidence="2">Secondary metabolite biosynthesis.</text>
</comment>
<evidence type="ECO:0000256" key="7">
    <source>
        <dbReference type="ARBA" id="ARBA00023004"/>
    </source>
</evidence>
<evidence type="ECO:0000256" key="9">
    <source>
        <dbReference type="PIRSR" id="PIRSR602401-1"/>
    </source>
</evidence>
<evidence type="ECO:0000256" key="5">
    <source>
        <dbReference type="ARBA" id="ARBA00022723"/>
    </source>
</evidence>
<evidence type="ECO:0000256" key="8">
    <source>
        <dbReference type="ARBA" id="ARBA00023033"/>
    </source>
</evidence>
<keyword evidence="7 9" id="KW-0408">Iron</keyword>
<dbReference type="GO" id="GO:0005506">
    <property type="term" value="F:iron ion binding"/>
    <property type="evidence" value="ECO:0007669"/>
    <property type="project" value="InterPro"/>
</dbReference>
<sequence length="533" mass="60503">MSNPTSASLVAVLPILLLYLYRRLFSGPRYRLPLPPGPKGLPIVGSLFDSSESIHSNDKSTKTHKPIWERYLDLGKRFNSDIVHINVLGDHMVVLNSANATNELLEKRSANYSSRPAYHMLNGLCGWGWNFAHMRYSDYWRLHRKTFHQYFQSRALDKFHPFHRKAVLELVESLMRSSKNGETEFKGPLQRYAGSIILRATYGITTREEQDRYVSLVNRAVIGIVHAGNHGSYLVDRLPLLKWIPSWFPGAGFKRNAKIWAENSTILRDEPWEKLQASCAAGTAIPCFATENLNKLKRSDTKMEEVIKNCTSFAYLAATDTTVSLLLSTVLSLLHNPGVQARAQKELDMVTGTSRLPDFDDRENLPYIEAIFLEGVRIHQVLPLVVPHHSIEDDVYEGYFIPKGTTVVGNSWAILHDEVAYPDPFKFNPERFMKKEGEELPPSPLLFAFGYGRRQCPGRPFAADTAWLAIACLLATFNIKNAMDHNGNETKAEIEYTEGMISHPKDFKCQFVPRFSEPLENTKMTFQHGEIAD</sequence>
<dbReference type="InterPro" id="IPR002401">
    <property type="entry name" value="Cyt_P450_E_grp-I"/>
</dbReference>
<evidence type="ECO:0000256" key="4">
    <source>
        <dbReference type="ARBA" id="ARBA00022617"/>
    </source>
</evidence>
<evidence type="ECO:0000313" key="11">
    <source>
        <dbReference type="EMBL" id="THU86325.1"/>
    </source>
</evidence>
<dbReference type="GO" id="GO:0020037">
    <property type="term" value="F:heme binding"/>
    <property type="evidence" value="ECO:0007669"/>
    <property type="project" value="InterPro"/>
</dbReference>
<dbReference type="InterPro" id="IPR036396">
    <property type="entry name" value="Cyt_P450_sf"/>
</dbReference>
<dbReference type="PRINTS" id="PR00463">
    <property type="entry name" value="EP450I"/>
</dbReference>
<keyword evidence="8 10" id="KW-0503">Monooxygenase</keyword>
<organism evidence="11 12">
    <name type="scientific">Dendrothele bispora (strain CBS 962.96)</name>
    <dbReference type="NCBI Taxonomy" id="1314807"/>
    <lineage>
        <taxon>Eukaryota</taxon>
        <taxon>Fungi</taxon>
        <taxon>Dikarya</taxon>
        <taxon>Basidiomycota</taxon>
        <taxon>Agaricomycotina</taxon>
        <taxon>Agaricomycetes</taxon>
        <taxon>Agaricomycetidae</taxon>
        <taxon>Agaricales</taxon>
        <taxon>Agaricales incertae sedis</taxon>
        <taxon>Dendrothele</taxon>
    </lineage>
</organism>
<evidence type="ECO:0000256" key="3">
    <source>
        <dbReference type="ARBA" id="ARBA00010617"/>
    </source>
</evidence>
<dbReference type="CDD" id="cd11065">
    <property type="entry name" value="CYP64-like"/>
    <property type="match status" value="1"/>
</dbReference>
<reference evidence="11 12" key="1">
    <citation type="journal article" date="2019" name="Nat. Ecol. Evol.">
        <title>Megaphylogeny resolves global patterns of mushroom evolution.</title>
        <authorList>
            <person name="Varga T."/>
            <person name="Krizsan K."/>
            <person name="Foldi C."/>
            <person name="Dima B."/>
            <person name="Sanchez-Garcia M."/>
            <person name="Sanchez-Ramirez S."/>
            <person name="Szollosi G.J."/>
            <person name="Szarkandi J.G."/>
            <person name="Papp V."/>
            <person name="Albert L."/>
            <person name="Andreopoulos W."/>
            <person name="Angelini C."/>
            <person name="Antonin V."/>
            <person name="Barry K.W."/>
            <person name="Bougher N.L."/>
            <person name="Buchanan P."/>
            <person name="Buyck B."/>
            <person name="Bense V."/>
            <person name="Catcheside P."/>
            <person name="Chovatia M."/>
            <person name="Cooper J."/>
            <person name="Damon W."/>
            <person name="Desjardin D."/>
            <person name="Finy P."/>
            <person name="Geml J."/>
            <person name="Haridas S."/>
            <person name="Hughes K."/>
            <person name="Justo A."/>
            <person name="Karasinski D."/>
            <person name="Kautmanova I."/>
            <person name="Kiss B."/>
            <person name="Kocsube S."/>
            <person name="Kotiranta H."/>
            <person name="LaButti K.M."/>
            <person name="Lechner B.E."/>
            <person name="Liimatainen K."/>
            <person name="Lipzen A."/>
            <person name="Lukacs Z."/>
            <person name="Mihaltcheva S."/>
            <person name="Morgado L.N."/>
            <person name="Niskanen T."/>
            <person name="Noordeloos M.E."/>
            <person name="Ohm R.A."/>
            <person name="Ortiz-Santana B."/>
            <person name="Ovrebo C."/>
            <person name="Racz N."/>
            <person name="Riley R."/>
            <person name="Savchenko A."/>
            <person name="Shiryaev A."/>
            <person name="Soop K."/>
            <person name="Spirin V."/>
            <person name="Szebenyi C."/>
            <person name="Tomsovsky M."/>
            <person name="Tulloss R.E."/>
            <person name="Uehling J."/>
            <person name="Grigoriev I.V."/>
            <person name="Vagvolgyi C."/>
            <person name="Papp T."/>
            <person name="Martin F.M."/>
            <person name="Miettinen O."/>
            <person name="Hibbett D.S."/>
            <person name="Nagy L.G."/>
        </authorList>
    </citation>
    <scope>NUCLEOTIDE SEQUENCE [LARGE SCALE GENOMIC DNA]</scope>
    <source>
        <strain evidence="11 12">CBS 962.96</strain>
    </source>
</reference>
<comment type="similarity">
    <text evidence="3 10">Belongs to the cytochrome P450 family.</text>
</comment>
<dbReference type="OrthoDB" id="2789670at2759"/>
<proteinExistence type="inferred from homology"/>
<keyword evidence="5 9" id="KW-0479">Metal-binding</keyword>
<dbReference type="InterPro" id="IPR017972">
    <property type="entry name" value="Cyt_P450_CS"/>
</dbReference>
<evidence type="ECO:0000256" key="1">
    <source>
        <dbReference type="ARBA" id="ARBA00001971"/>
    </source>
</evidence>
<evidence type="ECO:0000313" key="12">
    <source>
        <dbReference type="Proteomes" id="UP000297245"/>
    </source>
</evidence>
<keyword evidence="4 9" id="KW-0349">Heme</keyword>
<dbReference type="EMBL" id="ML179503">
    <property type="protein sequence ID" value="THU86325.1"/>
    <property type="molecule type" value="Genomic_DNA"/>
</dbReference>
<evidence type="ECO:0000256" key="10">
    <source>
        <dbReference type="RuleBase" id="RU000461"/>
    </source>
</evidence>
<name>A0A4V4HDB9_DENBC</name>
<evidence type="ECO:0000256" key="6">
    <source>
        <dbReference type="ARBA" id="ARBA00023002"/>
    </source>
</evidence>
<accession>A0A4V4HDB9</accession>
<dbReference type="GO" id="GO:0016705">
    <property type="term" value="F:oxidoreductase activity, acting on paired donors, with incorporation or reduction of molecular oxygen"/>
    <property type="evidence" value="ECO:0007669"/>
    <property type="project" value="InterPro"/>
</dbReference>
<dbReference type="SUPFAM" id="SSF48264">
    <property type="entry name" value="Cytochrome P450"/>
    <property type="match status" value="1"/>
</dbReference>
<comment type="cofactor">
    <cofactor evidence="1 9">
        <name>heme</name>
        <dbReference type="ChEBI" id="CHEBI:30413"/>
    </cofactor>
</comment>
<dbReference type="Proteomes" id="UP000297245">
    <property type="component" value="Unassembled WGS sequence"/>
</dbReference>
<dbReference type="Pfam" id="PF00067">
    <property type="entry name" value="p450"/>
    <property type="match status" value="1"/>
</dbReference>
<dbReference type="InterPro" id="IPR050364">
    <property type="entry name" value="Cytochrome_P450_fung"/>
</dbReference>
<keyword evidence="12" id="KW-1185">Reference proteome</keyword>
<dbReference type="PANTHER" id="PTHR46300">
    <property type="entry name" value="P450, PUTATIVE (EUROFUNG)-RELATED-RELATED"/>
    <property type="match status" value="1"/>
</dbReference>
<dbReference type="AlphaFoldDB" id="A0A4V4HDB9"/>
<dbReference type="GO" id="GO:0004497">
    <property type="term" value="F:monooxygenase activity"/>
    <property type="evidence" value="ECO:0007669"/>
    <property type="project" value="UniProtKB-KW"/>
</dbReference>